<evidence type="ECO:0000313" key="2">
    <source>
        <dbReference type="EMBL" id="KAF7576858.1"/>
    </source>
</evidence>
<feature type="domain" description="Heterokaryon incompatibility" evidence="1">
    <location>
        <begin position="2"/>
        <end position="95"/>
    </location>
</feature>
<dbReference type="OrthoDB" id="3486565at2759"/>
<name>A0A2W1CPF6_9PLEO</name>
<reference evidence="2 3" key="1">
    <citation type="journal article" date="2018" name="BMC Genomics">
        <title>Comparative genomics of the wheat fungal pathogen Pyrenophora tritici-repentis reveals chromosomal variations and genome plasticity.</title>
        <authorList>
            <person name="Moolhuijzen P."/>
            <person name="See P.T."/>
            <person name="Hane J.K."/>
            <person name="Shi G."/>
            <person name="Liu Z."/>
            <person name="Oliver R.P."/>
            <person name="Moffat C.S."/>
        </authorList>
    </citation>
    <scope>NUCLEOTIDE SEQUENCE [LARGE SCALE GENOMIC DNA]</scope>
    <source>
        <strain evidence="2">M4</strain>
    </source>
</reference>
<dbReference type="Pfam" id="PF06985">
    <property type="entry name" value="HET"/>
    <property type="match status" value="1"/>
</dbReference>
<organism evidence="2 3">
    <name type="scientific">Pyrenophora tritici-repentis</name>
    <dbReference type="NCBI Taxonomy" id="45151"/>
    <lineage>
        <taxon>Eukaryota</taxon>
        <taxon>Fungi</taxon>
        <taxon>Dikarya</taxon>
        <taxon>Ascomycota</taxon>
        <taxon>Pezizomycotina</taxon>
        <taxon>Dothideomycetes</taxon>
        <taxon>Pleosporomycetidae</taxon>
        <taxon>Pleosporales</taxon>
        <taxon>Pleosporineae</taxon>
        <taxon>Pleosporaceae</taxon>
        <taxon>Pyrenophora</taxon>
    </lineage>
</organism>
<sequence>MADWAHQASQMANIFASAYLTIAASGAENGNQGLWNRVKMAKFTKPYGNSDYTVCVRERFDHELHFEHEHEARNRQLSTRGSELTLRKRAWCLQEELLSKRVVHFTRQEIVFVCLEATICECIPFWENRFKLILHFGNDSIYKTESWCELVRIYSGRNITFWQDRLPALSSLTNYFEKDAGQYLAGLWEAQLPACILWFTIHGRRAKPPNPSICSPLSWSWASIEGGIIDFEEQNPPDLEGWDKKGFWWIRSVTDIIEGVVYPSTSDPRGMVSGGYMTLVAPMLPLRSIARYCVNSDGSDWRHEPHLIFQPGWAPQSNDGWLKDSLVFCNFDEAASLLEMPKNNRFDGNLVFFVLRIIQSFVQTVESQKCHCEGLVLRQLTHLDETQEKSMKGRESEPAYARVGIGRMDVDKTEIEEVVEKLT</sequence>
<dbReference type="InterPro" id="IPR010730">
    <property type="entry name" value="HET"/>
</dbReference>
<dbReference type="RefSeq" id="XP_001931075.1">
    <property type="nucleotide sequence ID" value="XM_001931040.1"/>
</dbReference>
<dbReference type="GeneID" id="6338362"/>
<dbReference type="KEGG" id="ptrr:6338362"/>
<dbReference type="OMA" id="TICECIP"/>
<protein>
    <recommendedName>
        <fullName evidence="1">Heterokaryon incompatibility domain-containing protein</fullName>
    </recommendedName>
</protein>
<accession>A0A2W1CPF6</accession>
<comment type="caution">
    <text evidence="2">The sequence shown here is derived from an EMBL/GenBank/DDBJ whole genome shotgun (WGS) entry which is preliminary data.</text>
</comment>
<proteinExistence type="predicted"/>
<dbReference type="EMBL" id="NQIK02000001">
    <property type="protein sequence ID" value="KAF7576858.1"/>
    <property type="molecule type" value="Genomic_DNA"/>
</dbReference>
<dbReference type="PANTHER" id="PTHR33112">
    <property type="entry name" value="DOMAIN PROTEIN, PUTATIVE-RELATED"/>
    <property type="match status" value="1"/>
</dbReference>
<gene>
    <name evidence="2" type="ORF">PtrM4_010980</name>
</gene>
<dbReference type="Proteomes" id="UP000245464">
    <property type="component" value="Chromosome 1"/>
</dbReference>
<dbReference type="PANTHER" id="PTHR33112:SF16">
    <property type="entry name" value="HETEROKARYON INCOMPATIBILITY DOMAIN-CONTAINING PROTEIN"/>
    <property type="match status" value="1"/>
</dbReference>
<evidence type="ECO:0000259" key="1">
    <source>
        <dbReference type="Pfam" id="PF06985"/>
    </source>
</evidence>
<evidence type="ECO:0000313" key="3">
    <source>
        <dbReference type="Proteomes" id="UP000245464"/>
    </source>
</evidence>
<dbReference type="AlphaFoldDB" id="A0A2W1CPF6"/>